<evidence type="ECO:0000313" key="2">
    <source>
        <dbReference type="Proteomes" id="UP001460270"/>
    </source>
</evidence>
<evidence type="ECO:0000313" key="1">
    <source>
        <dbReference type="EMBL" id="KAK7877538.1"/>
    </source>
</evidence>
<dbReference type="AlphaFoldDB" id="A0AAW0MD38"/>
<keyword evidence="2" id="KW-1185">Reference proteome</keyword>
<sequence length="136" mass="15136">MVGAKVEVLLTVYWLACGASYRQSAEVFDIIFQVGKRWRALVLVFARLAGHDAFEHAAGAIDGCRIRIIPPGEPQKGAFLDVYMGNPGSVLRRSPMYRESLYPPAGYFLLGDRGYPCLQRPVCLLTPYRQSVTGRI</sequence>
<comment type="caution">
    <text evidence="1">The sequence shown here is derived from an EMBL/GenBank/DDBJ whole genome shotgun (WGS) entry which is preliminary data.</text>
</comment>
<reference evidence="2" key="1">
    <citation type="submission" date="2024-04" db="EMBL/GenBank/DDBJ databases">
        <title>Salinicola lusitanus LLJ914,a marine bacterium isolated from the Okinawa Trough.</title>
        <authorList>
            <person name="Li J."/>
        </authorList>
    </citation>
    <scope>NUCLEOTIDE SEQUENCE [LARGE SCALE GENOMIC DNA]</scope>
</reference>
<proteinExistence type="predicted"/>
<protein>
    <recommendedName>
        <fullName evidence="3">DDE Tnp4 domain-containing protein</fullName>
    </recommendedName>
</protein>
<evidence type="ECO:0008006" key="3">
    <source>
        <dbReference type="Google" id="ProtNLM"/>
    </source>
</evidence>
<dbReference type="EMBL" id="JBBPFD010000687">
    <property type="protein sequence ID" value="KAK7877538.1"/>
    <property type="molecule type" value="Genomic_DNA"/>
</dbReference>
<accession>A0AAW0MD38</accession>
<gene>
    <name evidence="1" type="ORF">WMY93_031755</name>
</gene>
<organism evidence="1 2">
    <name type="scientific">Mugilogobius chulae</name>
    <name type="common">yellowstripe goby</name>
    <dbReference type="NCBI Taxonomy" id="88201"/>
    <lineage>
        <taxon>Eukaryota</taxon>
        <taxon>Metazoa</taxon>
        <taxon>Chordata</taxon>
        <taxon>Craniata</taxon>
        <taxon>Vertebrata</taxon>
        <taxon>Euteleostomi</taxon>
        <taxon>Actinopterygii</taxon>
        <taxon>Neopterygii</taxon>
        <taxon>Teleostei</taxon>
        <taxon>Neoteleostei</taxon>
        <taxon>Acanthomorphata</taxon>
        <taxon>Gobiaria</taxon>
        <taxon>Gobiiformes</taxon>
        <taxon>Gobioidei</taxon>
        <taxon>Gobiidae</taxon>
        <taxon>Gobionellinae</taxon>
        <taxon>Mugilogobius</taxon>
    </lineage>
</organism>
<dbReference type="Proteomes" id="UP001460270">
    <property type="component" value="Unassembled WGS sequence"/>
</dbReference>
<name>A0AAW0MD38_9GOBI</name>